<dbReference type="PANTHER" id="PTHR21013:SF10">
    <property type="entry name" value="ATP SYNTHASE MITOCHONDRIAL F1 COMPLEX ASSEMBLY FACTOR 2"/>
    <property type="match status" value="1"/>
</dbReference>
<evidence type="ECO:0000256" key="3">
    <source>
        <dbReference type="ARBA" id="ARBA00023186"/>
    </source>
</evidence>
<evidence type="ECO:0000256" key="2">
    <source>
        <dbReference type="ARBA" id="ARBA00022946"/>
    </source>
</evidence>
<keyword evidence="2" id="KW-0809">Transit peptide</keyword>
<dbReference type="OrthoDB" id="9797825at2"/>
<proteinExistence type="inferred from homology"/>
<comment type="caution">
    <text evidence="4">The sequence shown here is derived from an EMBL/GenBank/DDBJ whole genome shotgun (WGS) entry which is preliminary data.</text>
</comment>
<dbReference type="AlphaFoldDB" id="A0A2V2L977"/>
<dbReference type="Proteomes" id="UP000245680">
    <property type="component" value="Unassembled WGS sequence"/>
</dbReference>
<protein>
    <submittedName>
        <fullName evidence="4">ATPase</fullName>
    </submittedName>
</protein>
<dbReference type="Gene3D" id="3.30.2180.10">
    <property type="entry name" value="ATP12-like"/>
    <property type="match status" value="1"/>
</dbReference>
<dbReference type="EMBL" id="QGKU01000044">
    <property type="protein sequence ID" value="PWR02008.1"/>
    <property type="molecule type" value="Genomic_DNA"/>
</dbReference>
<reference evidence="4 5" key="1">
    <citation type="submission" date="2018-05" db="EMBL/GenBank/DDBJ databases">
        <title>Rhodobacteraceae gen. nov., sp. nov. isolated from sea water.</title>
        <authorList>
            <person name="Ren Y."/>
        </authorList>
    </citation>
    <scope>NUCLEOTIDE SEQUENCE [LARGE SCALE GENOMIC DNA]</scope>
    <source>
        <strain evidence="4 5">TG-679</strain>
    </source>
</reference>
<name>A0A2V2L977_9RHOB</name>
<dbReference type="InterPro" id="IPR042272">
    <property type="entry name" value="ATP12_ATP_synth-F1-assembly_N"/>
</dbReference>
<dbReference type="Pfam" id="PF07542">
    <property type="entry name" value="ATP12"/>
    <property type="match status" value="1"/>
</dbReference>
<organism evidence="4 5">
    <name type="scientific">Meridianimarinicoccus roseus</name>
    <dbReference type="NCBI Taxonomy" id="2072018"/>
    <lineage>
        <taxon>Bacteria</taxon>
        <taxon>Pseudomonadati</taxon>
        <taxon>Pseudomonadota</taxon>
        <taxon>Alphaproteobacteria</taxon>
        <taxon>Rhodobacterales</taxon>
        <taxon>Paracoccaceae</taxon>
        <taxon>Meridianimarinicoccus</taxon>
    </lineage>
</organism>
<evidence type="ECO:0000256" key="1">
    <source>
        <dbReference type="ARBA" id="ARBA00008231"/>
    </source>
</evidence>
<dbReference type="InterPro" id="IPR011419">
    <property type="entry name" value="ATP12_ATP_synth-F1-assembly"/>
</dbReference>
<keyword evidence="3" id="KW-0143">Chaperone</keyword>
<sequence length="237" mass="25380">MSEWTQRRFWTTADIAPEAGGHGIRLDGRAVRTPAKAPLVVPGAALARAIAAEWDAQTGVIDPNTMPLTRIANSAIDKVTPQRAEVAELLAAYGESDLLCYRADGPEELVARQAAGWDPLLAWAEDTLGAPLLTAVGVMFIPQPPASVEALRRRVTPLDPFDLAPFHDLVALTGSLVLGLAALHGQQPIEDLWALSRIDETWQAEQWGDDEEAAQAAAVKAAAFSDAARFYALRQAG</sequence>
<dbReference type="Gene3D" id="1.10.3580.10">
    <property type="entry name" value="ATP12 ATPase"/>
    <property type="match status" value="1"/>
</dbReference>
<evidence type="ECO:0000313" key="5">
    <source>
        <dbReference type="Proteomes" id="UP000245680"/>
    </source>
</evidence>
<comment type="similarity">
    <text evidence="1">Belongs to the ATP12 family.</text>
</comment>
<dbReference type="PANTHER" id="PTHR21013">
    <property type="entry name" value="ATP SYNTHASE MITOCHONDRIAL F1 COMPLEX ASSEMBLY FACTOR 2/ATP12 PROTEIN, MITOCHONDRIAL PRECURSOR"/>
    <property type="match status" value="1"/>
</dbReference>
<dbReference type="SUPFAM" id="SSF160909">
    <property type="entry name" value="ATP12-like"/>
    <property type="match status" value="1"/>
</dbReference>
<dbReference type="GO" id="GO:0043461">
    <property type="term" value="P:proton-transporting ATP synthase complex assembly"/>
    <property type="evidence" value="ECO:0007669"/>
    <property type="project" value="InterPro"/>
</dbReference>
<evidence type="ECO:0000313" key="4">
    <source>
        <dbReference type="EMBL" id="PWR02008.1"/>
    </source>
</evidence>
<gene>
    <name evidence="4" type="ORF">DKT77_14020</name>
</gene>
<dbReference type="RefSeq" id="WP_109812316.1">
    <property type="nucleotide sequence ID" value="NZ_QGKU01000044.1"/>
</dbReference>
<accession>A0A2V2L977</accession>
<keyword evidence="5" id="KW-1185">Reference proteome</keyword>
<dbReference type="InterPro" id="IPR023335">
    <property type="entry name" value="ATP12_ortho_dom_sf"/>
</dbReference>